<dbReference type="EMBL" id="LGUT01000985">
    <property type="protein sequence ID" value="KOG89883.1"/>
    <property type="molecule type" value="Genomic_DNA"/>
</dbReference>
<proteinExistence type="predicted"/>
<keyword evidence="3" id="KW-1185">Reference proteome</keyword>
<evidence type="ECO:0000313" key="2">
    <source>
        <dbReference type="EMBL" id="KOG89883.1"/>
    </source>
</evidence>
<feature type="non-terminal residue" evidence="2">
    <location>
        <position position="214"/>
    </location>
</feature>
<evidence type="ECO:0000313" key="3">
    <source>
        <dbReference type="Proteomes" id="UP000037020"/>
    </source>
</evidence>
<organism evidence="2 3">
    <name type="scientific">Streptomyces varsoviensis</name>
    <dbReference type="NCBI Taxonomy" id="67373"/>
    <lineage>
        <taxon>Bacteria</taxon>
        <taxon>Bacillati</taxon>
        <taxon>Actinomycetota</taxon>
        <taxon>Actinomycetes</taxon>
        <taxon>Kitasatosporales</taxon>
        <taxon>Streptomycetaceae</taxon>
        <taxon>Streptomyces</taxon>
    </lineage>
</organism>
<gene>
    <name evidence="2" type="ORF">ADK38_11785</name>
</gene>
<evidence type="ECO:0000256" key="1">
    <source>
        <dbReference type="SAM" id="Phobius"/>
    </source>
</evidence>
<sequence>MVLVGEPWELSPNVAQDAAGFVELLQRLKEHSGLTYRELEERAARNGDVLARSTLADALRRKSLPRANVVAAFVRACGDGQRTDAWLEARARIAEESEAAVREADAAAVPATDDVYKRQAQAWSEAKAWPEAQARPETQARSAAQPWPEVQARSEVPVAPPFRRARNRVVTLATVLMVPLLALAIWGLLPDSSGDAGVRPSPAATVAAPPAGGW</sequence>
<reference evidence="2 3" key="1">
    <citation type="submission" date="2015-07" db="EMBL/GenBank/DDBJ databases">
        <authorList>
            <person name="Ju K.-S."/>
            <person name="Doroghazi J.R."/>
            <person name="Metcalf W.W."/>
        </authorList>
    </citation>
    <scope>NUCLEOTIDE SEQUENCE [LARGE SCALE GENOMIC DNA]</scope>
    <source>
        <strain evidence="2 3">NRRL B-3589</strain>
    </source>
</reference>
<keyword evidence="1" id="KW-1133">Transmembrane helix</keyword>
<accession>A0ABR5J8W5</accession>
<keyword evidence="1" id="KW-0812">Transmembrane</keyword>
<comment type="caution">
    <text evidence="2">The sequence shown here is derived from an EMBL/GenBank/DDBJ whole genome shotgun (WGS) entry which is preliminary data.</text>
</comment>
<evidence type="ECO:0008006" key="4">
    <source>
        <dbReference type="Google" id="ProtNLM"/>
    </source>
</evidence>
<feature type="transmembrane region" description="Helical" evidence="1">
    <location>
        <begin position="169"/>
        <end position="189"/>
    </location>
</feature>
<dbReference type="Proteomes" id="UP000037020">
    <property type="component" value="Unassembled WGS sequence"/>
</dbReference>
<protein>
    <recommendedName>
        <fullName evidence="4">HTH cro/C1-type domain-containing protein</fullName>
    </recommendedName>
</protein>
<keyword evidence="1" id="KW-0472">Membrane</keyword>
<name>A0ABR5J8W5_9ACTN</name>